<evidence type="ECO:0000256" key="6">
    <source>
        <dbReference type="SAM" id="MobiDB-lite"/>
    </source>
</evidence>
<keyword evidence="3" id="KW-0472">Membrane</keyword>
<dbReference type="OrthoDB" id="9798191at2"/>
<keyword evidence="4" id="KW-0564">Palmitate</keyword>
<organism evidence="8 9">
    <name type="scientific">Blautia pseudococcoides</name>
    <dbReference type="NCBI Taxonomy" id="1796616"/>
    <lineage>
        <taxon>Bacteria</taxon>
        <taxon>Bacillati</taxon>
        <taxon>Bacillota</taxon>
        <taxon>Clostridia</taxon>
        <taxon>Lachnospirales</taxon>
        <taxon>Lachnospiraceae</taxon>
        <taxon>Blautia</taxon>
    </lineage>
</organism>
<dbReference type="EMBL" id="CP015405">
    <property type="protein sequence ID" value="ANU76875.1"/>
    <property type="molecule type" value="Genomic_DNA"/>
</dbReference>
<gene>
    <name evidence="8" type="ORF">A4V09_14580</name>
</gene>
<feature type="signal peptide" evidence="7">
    <location>
        <begin position="1"/>
        <end position="19"/>
    </location>
</feature>
<dbReference type="InterPro" id="IPR050490">
    <property type="entry name" value="Bact_solute-bd_prot1"/>
</dbReference>
<dbReference type="InterPro" id="IPR006059">
    <property type="entry name" value="SBP"/>
</dbReference>
<dbReference type="STRING" id="1796616.A4V09_14580"/>
<dbReference type="Gene3D" id="3.40.190.10">
    <property type="entry name" value="Periplasmic binding protein-like II"/>
    <property type="match status" value="2"/>
</dbReference>
<dbReference type="RefSeq" id="WP_065543029.1">
    <property type="nucleotide sequence ID" value="NZ_CP015405.2"/>
</dbReference>
<evidence type="ECO:0000313" key="9">
    <source>
        <dbReference type="Proteomes" id="UP000092574"/>
    </source>
</evidence>
<sequence length="445" mass="48545">MKYRKLLAGIMAASMTAAAFSGCSQRPEESKASEKNETDIKEESSGADHSGDAGESTGVTLEFQHNMTGVITDTIEEVCREFTKETGIAVEVSAPGTYGEMIKARMASNDMPDLFSTHGWSTSLYVEYLEPINDQPFADKIVDSIKDMVTDADGNRYVLPADADLSGMTFNKTVLDNAGVNVDDIRTWADFEEACQKVKDIGKTPIHVGGKDNWTIGTMLDLIAPTLLTNDEENGLGEALLDGSFDWENWQPVSEMIKDWNDKGYFNVDCLTADYITSCKALAQDEAAFTFYTGKAVAEALQTNPNADLGIMPIPAADESQQPCMIGGEDLAVGVWKDSPHKEEALELLNYMAQPENCSRLATACGMPAGLEGVESETGTLQPYYEKYMSADLLTIPYFDRVYLPSGLYDVMCTTGTSILAGEKDAVEASVKSMRQAYEEKLAQQ</sequence>
<evidence type="ECO:0000256" key="3">
    <source>
        <dbReference type="ARBA" id="ARBA00023136"/>
    </source>
</evidence>
<dbReference type="AlphaFoldDB" id="A0A1C7IBB2"/>
<protein>
    <submittedName>
        <fullName evidence="8">ABC transporter substrate-binding protein</fullName>
    </submittedName>
</protein>
<evidence type="ECO:0000256" key="2">
    <source>
        <dbReference type="ARBA" id="ARBA00022729"/>
    </source>
</evidence>
<evidence type="ECO:0000313" key="8">
    <source>
        <dbReference type="EMBL" id="ANU76875.1"/>
    </source>
</evidence>
<proteinExistence type="predicted"/>
<dbReference type="SUPFAM" id="SSF53850">
    <property type="entry name" value="Periplasmic binding protein-like II"/>
    <property type="match status" value="1"/>
</dbReference>
<keyword evidence="5" id="KW-0449">Lipoprotein</keyword>
<evidence type="ECO:0000256" key="4">
    <source>
        <dbReference type="ARBA" id="ARBA00023139"/>
    </source>
</evidence>
<dbReference type="PANTHER" id="PTHR43649">
    <property type="entry name" value="ARABINOSE-BINDING PROTEIN-RELATED"/>
    <property type="match status" value="1"/>
</dbReference>
<keyword evidence="1" id="KW-1003">Cell membrane</keyword>
<dbReference type="Pfam" id="PF01547">
    <property type="entry name" value="SBP_bac_1"/>
    <property type="match status" value="1"/>
</dbReference>
<dbReference type="KEGG" id="byl:A4V09_14580"/>
<feature type="region of interest" description="Disordered" evidence="6">
    <location>
        <begin position="19"/>
        <end position="57"/>
    </location>
</feature>
<evidence type="ECO:0000256" key="7">
    <source>
        <dbReference type="SAM" id="SignalP"/>
    </source>
</evidence>
<feature type="compositionally biased region" description="Basic and acidic residues" evidence="6">
    <location>
        <begin position="26"/>
        <end position="52"/>
    </location>
</feature>
<dbReference type="PROSITE" id="PS51257">
    <property type="entry name" value="PROKAR_LIPOPROTEIN"/>
    <property type="match status" value="1"/>
</dbReference>
<feature type="chain" id="PRO_5038654602" evidence="7">
    <location>
        <begin position="20"/>
        <end position="445"/>
    </location>
</feature>
<dbReference type="Proteomes" id="UP000092574">
    <property type="component" value="Chromosome"/>
</dbReference>
<reference evidence="8" key="1">
    <citation type="submission" date="2017-04" db="EMBL/GenBank/DDBJ databases">
        <title>Complete Genome Sequences of Twelve Strains of a Stable Defined Moderately Diverse Mouse Microbiota 2 (sDMDMm2).</title>
        <authorList>
            <person name="Uchimura Y."/>
            <person name="Wyss M."/>
            <person name="Brugiroux S."/>
            <person name="Limenitakis J.P."/>
            <person name="Stecher B."/>
            <person name="McCoy K.D."/>
            <person name="Macpherson A.J."/>
        </authorList>
    </citation>
    <scope>NUCLEOTIDE SEQUENCE</scope>
    <source>
        <strain evidence="8">YL58</strain>
    </source>
</reference>
<accession>A0A1C7IBB2</accession>
<keyword evidence="2 7" id="KW-0732">Signal</keyword>
<evidence type="ECO:0000256" key="1">
    <source>
        <dbReference type="ARBA" id="ARBA00022475"/>
    </source>
</evidence>
<keyword evidence="9" id="KW-1185">Reference proteome</keyword>
<evidence type="ECO:0000256" key="5">
    <source>
        <dbReference type="ARBA" id="ARBA00023288"/>
    </source>
</evidence>
<dbReference type="PANTHER" id="PTHR43649:SF33">
    <property type="entry name" value="POLYGALACTURONAN_RHAMNOGALACTURONAN-BINDING PROTEIN YTCQ"/>
    <property type="match status" value="1"/>
</dbReference>
<name>A0A1C7IBB2_9FIRM</name>